<evidence type="ECO:0000313" key="4">
    <source>
        <dbReference type="Proteomes" id="UP000552038"/>
    </source>
</evidence>
<dbReference type="SUPFAM" id="SSF47413">
    <property type="entry name" value="lambda repressor-like DNA-binding domains"/>
    <property type="match status" value="1"/>
</dbReference>
<dbReference type="PANTHER" id="PTHR46558:SF13">
    <property type="entry name" value="HTH-TYPE TRANSCRIPTIONAL REGULATOR IMMR"/>
    <property type="match status" value="1"/>
</dbReference>
<dbReference type="InterPro" id="IPR010982">
    <property type="entry name" value="Lambda_DNA-bd_dom_sf"/>
</dbReference>
<accession>A0AAP7DLQ7</accession>
<gene>
    <name evidence="3" type="ORF">HMI46_25715</name>
</gene>
<evidence type="ECO:0000256" key="1">
    <source>
        <dbReference type="ARBA" id="ARBA00023125"/>
    </source>
</evidence>
<name>A0AAP7DLQ7_PAEAL</name>
<proteinExistence type="predicted"/>
<dbReference type="CDD" id="cd00093">
    <property type="entry name" value="HTH_XRE"/>
    <property type="match status" value="1"/>
</dbReference>
<reference evidence="3 4" key="1">
    <citation type="submission" date="2020-05" db="EMBL/GenBank/DDBJ databases">
        <title>Whole genome sequencing and identification of novel metabolites from Paenibacillus alvei strain JR949.</title>
        <authorList>
            <person name="Rajendhran J."/>
            <person name="Sree Pranav P."/>
            <person name="Mahalakshmi B."/>
            <person name="Karthikeyan R."/>
        </authorList>
    </citation>
    <scope>NUCLEOTIDE SEQUENCE [LARGE SCALE GENOMIC DNA]</scope>
    <source>
        <strain evidence="3 4">JR949</strain>
    </source>
</reference>
<dbReference type="RefSeq" id="WP_171419730.1">
    <property type="nucleotide sequence ID" value="NZ_JABFOR010000062.1"/>
</dbReference>
<dbReference type="Pfam" id="PF01381">
    <property type="entry name" value="HTH_3"/>
    <property type="match status" value="1"/>
</dbReference>
<evidence type="ECO:0000313" key="3">
    <source>
        <dbReference type="EMBL" id="NOJ73914.1"/>
    </source>
</evidence>
<feature type="domain" description="HTH cro/C1-type" evidence="2">
    <location>
        <begin position="9"/>
        <end position="69"/>
    </location>
</feature>
<keyword evidence="1" id="KW-0238">DNA-binding</keyword>
<organism evidence="3 4">
    <name type="scientific">Paenibacillus alvei</name>
    <name type="common">Bacillus alvei</name>
    <dbReference type="NCBI Taxonomy" id="44250"/>
    <lineage>
        <taxon>Bacteria</taxon>
        <taxon>Bacillati</taxon>
        <taxon>Bacillota</taxon>
        <taxon>Bacilli</taxon>
        <taxon>Bacillales</taxon>
        <taxon>Paenibacillaceae</taxon>
        <taxon>Paenibacillus</taxon>
    </lineage>
</organism>
<dbReference type="InterPro" id="IPR001387">
    <property type="entry name" value="Cro/C1-type_HTH"/>
</dbReference>
<dbReference type="PANTHER" id="PTHR46558">
    <property type="entry name" value="TRACRIPTIONAL REGULATORY PROTEIN-RELATED-RELATED"/>
    <property type="match status" value="1"/>
</dbReference>
<dbReference type="Gene3D" id="1.10.260.40">
    <property type="entry name" value="lambda repressor-like DNA-binding domains"/>
    <property type="match status" value="1"/>
</dbReference>
<dbReference type="SMART" id="SM00530">
    <property type="entry name" value="HTH_XRE"/>
    <property type="match status" value="1"/>
</dbReference>
<dbReference type="GO" id="GO:0003677">
    <property type="term" value="F:DNA binding"/>
    <property type="evidence" value="ECO:0007669"/>
    <property type="project" value="UniProtKB-KW"/>
</dbReference>
<dbReference type="AlphaFoldDB" id="A0AAP7DLQ7"/>
<protein>
    <submittedName>
        <fullName evidence="3">Helix-turn-helix transcriptional regulator</fullName>
    </submittedName>
</protein>
<comment type="caution">
    <text evidence="3">The sequence shown here is derived from an EMBL/GenBank/DDBJ whole genome shotgun (WGS) entry which is preliminary data.</text>
</comment>
<evidence type="ECO:0000259" key="2">
    <source>
        <dbReference type="PROSITE" id="PS50943"/>
    </source>
</evidence>
<dbReference type="PROSITE" id="PS50943">
    <property type="entry name" value="HTH_CROC1"/>
    <property type="match status" value="1"/>
</dbReference>
<sequence>MTFSVGKMIKELRVKQGLSQDDLAEKLNSKFGSSINKGMISKWENGLGDPRLETVRHLSMLFNVSLDHLLGLEQKVEEISTIAAHHDGEDWTEEELETIKKFKEFVKSQRKSQE</sequence>
<dbReference type="EMBL" id="JABFOR010000062">
    <property type="protein sequence ID" value="NOJ73914.1"/>
    <property type="molecule type" value="Genomic_DNA"/>
</dbReference>
<dbReference type="Proteomes" id="UP000552038">
    <property type="component" value="Unassembled WGS sequence"/>
</dbReference>